<feature type="region of interest" description="Disordered" evidence="1">
    <location>
        <begin position="1"/>
        <end position="129"/>
    </location>
</feature>
<evidence type="ECO:0000313" key="3">
    <source>
        <dbReference type="EMBL" id="KAF0296712.1"/>
    </source>
</evidence>
<dbReference type="InterPro" id="IPR013761">
    <property type="entry name" value="SAM/pointed_sf"/>
</dbReference>
<dbReference type="Proteomes" id="UP000440578">
    <property type="component" value="Unassembled WGS sequence"/>
</dbReference>
<dbReference type="AlphaFoldDB" id="A0A6A4W0U2"/>
<proteinExistence type="predicted"/>
<dbReference type="OrthoDB" id="76949at2759"/>
<feature type="compositionally biased region" description="Polar residues" evidence="1">
    <location>
        <begin position="31"/>
        <end position="45"/>
    </location>
</feature>
<feature type="compositionally biased region" description="Basic and acidic residues" evidence="1">
    <location>
        <begin position="78"/>
        <end position="93"/>
    </location>
</feature>
<comment type="caution">
    <text evidence="3">The sequence shown here is derived from an EMBL/GenBank/DDBJ whole genome shotgun (WGS) entry which is preliminary data.</text>
</comment>
<dbReference type="EMBL" id="VIIS01001540">
    <property type="protein sequence ID" value="KAF0296712.1"/>
    <property type="molecule type" value="Genomic_DNA"/>
</dbReference>
<dbReference type="SUPFAM" id="SSF47769">
    <property type="entry name" value="SAM/Pointed domain"/>
    <property type="match status" value="1"/>
</dbReference>
<sequence>MKAEKEAEKRVKEYDKQQKKIDKKAAKPVSQAPNFSSHTTANRNKNLPGGVNRRLQQRNNKFEDRNSTVSGVTYANKYDTKDGAGSDEPRQEDSIGSAGSLNGKENPFDEQDLPSDDEAQEPDPETSALHLFLTSAGIPEFIPTFVREQIDLTALELLTEEDLIELEVPLGPRKKLQKALRERKQSLEQPGEMVDTQL</sequence>
<feature type="compositionally biased region" description="Basic and acidic residues" evidence="1">
    <location>
        <begin position="1"/>
        <end position="25"/>
    </location>
</feature>
<reference evidence="3 4" key="1">
    <citation type="submission" date="2019-07" db="EMBL/GenBank/DDBJ databases">
        <title>Draft genome assembly of a fouling barnacle, Amphibalanus amphitrite (Darwin, 1854): The first reference genome for Thecostraca.</title>
        <authorList>
            <person name="Kim W."/>
        </authorList>
    </citation>
    <scope>NUCLEOTIDE SEQUENCE [LARGE SCALE GENOMIC DNA]</scope>
    <source>
        <strain evidence="3">SNU_AA5</strain>
        <tissue evidence="3">Soma without cirri and trophi</tissue>
    </source>
</reference>
<feature type="compositionally biased region" description="Acidic residues" evidence="1">
    <location>
        <begin position="108"/>
        <end position="124"/>
    </location>
</feature>
<protein>
    <submittedName>
        <fullName evidence="3">Usher syndrome type-1G</fullName>
    </submittedName>
</protein>
<name>A0A6A4W0U2_AMPAM</name>
<dbReference type="Gene3D" id="1.10.150.50">
    <property type="entry name" value="Transcription Factor, Ets-1"/>
    <property type="match status" value="1"/>
</dbReference>
<gene>
    <name evidence="3" type="primary">Ush1g_1</name>
    <name evidence="3" type="ORF">FJT64_005853</name>
</gene>
<feature type="domain" description="SAM" evidence="2">
    <location>
        <begin position="121"/>
        <end position="186"/>
    </location>
</feature>
<dbReference type="InterPro" id="IPR001660">
    <property type="entry name" value="SAM"/>
</dbReference>
<keyword evidence="4" id="KW-1185">Reference proteome</keyword>
<evidence type="ECO:0000313" key="4">
    <source>
        <dbReference type="Proteomes" id="UP000440578"/>
    </source>
</evidence>
<evidence type="ECO:0000259" key="2">
    <source>
        <dbReference type="SMART" id="SM00454"/>
    </source>
</evidence>
<accession>A0A6A4W0U2</accession>
<dbReference type="SMART" id="SM00454">
    <property type="entry name" value="SAM"/>
    <property type="match status" value="1"/>
</dbReference>
<evidence type="ECO:0000256" key="1">
    <source>
        <dbReference type="SAM" id="MobiDB-lite"/>
    </source>
</evidence>
<organism evidence="3 4">
    <name type="scientific">Amphibalanus amphitrite</name>
    <name type="common">Striped barnacle</name>
    <name type="synonym">Balanus amphitrite</name>
    <dbReference type="NCBI Taxonomy" id="1232801"/>
    <lineage>
        <taxon>Eukaryota</taxon>
        <taxon>Metazoa</taxon>
        <taxon>Ecdysozoa</taxon>
        <taxon>Arthropoda</taxon>
        <taxon>Crustacea</taxon>
        <taxon>Multicrustacea</taxon>
        <taxon>Cirripedia</taxon>
        <taxon>Thoracica</taxon>
        <taxon>Thoracicalcarea</taxon>
        <taxon>Balanomorpha</taxon>
        <taxon>Balanoidea</taxon>
        <taxon>Balanidae</taxon>
        <taxon>Amphibalaninae</taxon>
        <taxon>Amphibalanus</taxon>
    </lineage>
</organism>
<dbReference type="Pfam" id="PF00536">
    <property type="entry name" value="SAM_1"/>
    <property type="match status" value="1"/>
</dbReference>